<protein>
    <submittedName>
        <fullName evidence="1">Uncharacterized protein</fullName>
    </submittedName>
</protein>
<evidence type="ECO:0000313" key="2">
    <source>
        <dbReference type="Proteomes" id="UP000233534"/>
    </source>
</evidence>
<name>A0A2K9EJF0_9FIRM</name>
<dbReference type="AlphaFoldDB" id="A0A2K9EJF0"/>
<keyword evidence="2" id="KW-1185">Reference proteome</keyword>
<evidence type="ECO:0000313" key="1">
    <source>
        <dbReference type="EMBL" id="AUG58093.1"/>
    </source>
</evidence>
<sequence>MEEKKYTDADLKQAERKIMKDIMVKEEGSFCPFCGENFGSSDGVKQHLCEKEKEAFTDKDLEKMNTPSERSANYAENYKAEHGTNRFTVNVPLEEFDNNQLEIDIGEEIHHLISVGPYAFTLRINRLGNYFGIDINSTDNLISAPSVDPVAFKKKHGMAFSDLSDKSKYDIAAAAIEKSKIQYHKGNHDFEPEKGIPSYEKKLVQDLAEIEYEILAKSRKEGCLGQTPEGREEAKNLIDNKLKELQEKIKSDITDFEPSPDGKQIVERFLAKEDYKYHTGKG</sequence>
<organism evidence="1 2">
    <name type="scientific">Acetivibrio saccincola</name>
    <dbReference type="NCBI Taxonomy" id="1677857"/>
    <lineage>
        <taxon>Bacteria</taxon>
        <taxon>Bacillati</taxon>
        <taxon>Bacillota</taxon>
        <taxon>Clostridia</taxon>
        <taxon>Eubacteriales</taxon>
        <taxon>Oscillospiraceae</taxon>
        <taxon>Acetivibrio</taxon>
    </lineage>
</organism>
<gene>
    <name evidence="1" type="ORF">HVS_10990</name>
</gene>
<dbReference type="KEGG" id="hsc:HVS_10990"/>
<dbReference type="EMBL" id="CP025197">
    <property type="protein sequence ID" value="AUG58093.1"/>
    <property type="molecule type" value="Genomic_DNA"/>
</dbReference>
<accession>A0A2K9EJF0</accession>
<proteinExistence type="predicted"/>
<dbReference type="Proteomes" id="UP000233534">
    <property type="component" value="Chromosome"/>
</dbReference>
<reference evidence="1 2" key="1">
    <citation type="submission" date="2017-12" db="EMBL/GenBank/DDBJ databases">
        <title>Complete genome sequence of Herbivorax saccincola GGR1, a novel Cellulosome-producing hydrolytic bacterium in a thermophilic biogas plant, established by Illumina and Nanopore MinION sequencing.</title>
        <authorList>
            <person name="Pechtl A."/>
            <person name="Ruckert C."/>
            <person name="Koeck D.E."/>
            <person name="Maus I."/>
            <person name="Winkler A."/>
            <person name="Kalinowski J."/>
            <person name="Puhler A."/>
            <person name="Schwarz W.W."/>
            <person name="Zverlov V.V."/>
            <person name="Schluter A."/>
            <person name="Liebl W."/>
        </authorList>
    </citation>
    <scope>NUCLEOTIDE SEQUENCE [LARGE SCALE GENOMIC DNA]</scope>
    <source>
        <strain evidence="2">SR1</strain>
    </source>
</reference>